<sequence length="260" mass="30286">MKYLITISLLFTLLIPKQSLAYNEFWGPTGHRVVGEIAEKHLSRKAKRKINKLLKNQSLAFVSTYADEIKSDKKYNKFYSWHYINMPFEESYETAIKNPEGDLVTGINTCISVIKDENSSNSDKAFYLKLLIHLVGDLHQPMHVGLKEDKGGNDIKVQWHYKDSNLHRVWDSDMIEEFNMSYDELADNAELLNKTDIKKLQEGSVVDWVNETHELAKLVYKSAELNENLRYRYSYNNFTTVRKQLQIAGIRLVKVLNDLF</sequence>
<dbReference type="GO" id="GO:0016788">
    <property type="term" value="F:hydrolase activity, acting on ester bonds"/>
    <property type="evidence" value="ECO:0007669"/>
    <property type="project" value="InterPro"/>
</dbReference>
<dbReference type="RefSeq" id="WP_226695660.1">
    <property type="nucleotide sequence ID" value="NZ_JAJAPX010000003.1"/>
</dbReference>
<dbReference type="InterPro" id="IPR003154">
    <property type="entry name" value="S1/P1nuclease"/>
</dbReference>
<protein>
    <submittedName>
        <fullName evidence="7">S1/P1 nuclease</fullName>
    </submittedName>
</protein>
<dbReference type="Pfam" id="PF02265">
    <property type="entry name" value="S1-P1_nuclease"/>
    <property type="match status" value="1"/>
</dbReference>
<evidence type="ECO:0000256" key="1">
    <source>
        <dbReference type="ARBA" id="ARBA00022722"/>
    </source>
</evidence>
<dbReference type="PANTHER" id="PTHR33146">
    <property type="entry name" value="ENDONUCLEASE 4"/>
    <property type="match status" value="1"/>
</dbReference>
<keyword evidence="1" id="KW-0540">Nuclease</keyword>
<dbReference type="GO" id="GO:0004519">
    <property type="term" value="F:endonuclease activity"/>
    <property type="evidence" value="ECO:0007669"/>
    <property type="project" value="UniProtKB-KW"/>
</dbReference>
<organism evidence="7 8">
    <name type="scientific">Neotamlana sargassicola</name>
    <dbReference type="NCBI Taxonomy" id="2883125"/>
    <lineage>
        <taxon>Bacteria</taxon>
        <taxon>Pseudomonadati</taxon>
        <taxon>Bacteroidota</taxon>
        <taxon>Flavobacteriia</taxon>
        <taxon>Flavobacteriales</taxon>
        <taxon>Flavobacteriaceae</taxon>
        <taxon>Neotamlana</taxon>
    </lineage>
</organism>
<proteinExistence type="predicted"/>
<gene>
    <name evidence="7" type="ORF">LG651_08240</name>
</gene>
<dbReference type="Proteomes" id="UP001139286">
    <property type="component" value="Unassembled WGS sequence"/>
</dbReference>
<dbReference type="AlphaFoldDB" id="A0A9X1I699"/>
<dbReference type="GO" id="GO:0046872">
    <property type="term" value="F:metal ion binding"/>
    <property type="evidence" value="ECO:0007669"/>
    <property type="project" value="UniProtKB-KW"/>
</dbReference>
<keyword evidence="5" id="KW-1015">Disulfide bond</keyword>
<keyword evidence="4" id="KW-0378">Hydrolase</keyword>
<comment type="caution">
    <text evidence="7">The sequence shown here is derived from an EMBL/GenBank/DDBJ whole genome shotgun (WGS) entry which is preliminary data.</text>
</comment>
<keyword evidence="3" id="KW-0255">Endonuclease</keyword>
<dbReference type="Gene3D" id="1.10.575.10">
    <property type="entry name" value="P1 Nuclease"/>
    <property type="match status" value="1"/>
</dbReference>
<evidence type="ECO:0000256" key="3">
    <source>
        <dbReference type="ARBA" id="ARBA00022759"/>
    </source>
</evidence>
<evidence type="ECO:0000256" key="2">
    <source>
        <dbReference type="ARBA" id="ARBA00022723"/>
    </source>
</evidence>
<evidence type="ECO:0000256" key="4">
    <source>
        <dbReference type="ARBA" id="ARBA00022801"/>
    </source>
</evidence>
<keyword evidence="6" id="KW-0325">Glycoprotein</keyword>
<dbReference type="GO" id="GO:0003676">
    <property type="term" value="F:nucleic acid binding"/>
    <property type="evidence" value="ECO:0007669"/>
    <property type="project" value="InterPro"/>
</dbReference>
<keyword evidence="8" id="KW-1185">Reference proteome</keyword>
<dbReference type="CDD" id="cd11010">
    <property type="entry name" value="S1-P1_nuclease"/>
    <property type="match status" value="1"/>
</dbReference>
<evidence type="ECO:0000313" key="7">
    <source>
        <dbReference type="EMBL" id="MCB4808238.1"/>
    </source>
</evidence>
<evidence type="ECO:0000256" key="6">
    <source>
        <dbReference type="ARBA" id="ARBA00023180"/>
    </source>
</evidence>
<dbReference type="InterPro" id="IPR008947">
    <property type="entry name" value="PLipase_C/P1_nuclease_dom_sf"/>
</dbReference>
<dbReference type="EMBL" id="JAJAPX010000003">
    <property type="protein sequence ID" value="MCB4808238.1"/>
    <property type="molecule type" value="Genomic_DNA"/>
</dbReference>
<keyword evidence="2" id="KW-0479">Metal-binding</keyword>
<reference evidence="7" key="1">
    <citation type="submission" date="2021-10" db="EMBL/GenBank/DDBJ databases">
        <title>Tamlana sargassums sp. nov., and Tamlana laminarinivorans sp. nov., two new bacteria isolated from the brown alga.</title>
        <authorList>
            <person name="Li J."/>
        </authorList>
    </citation>
    <scope>NUCLEOTIDE SEQUENCE</scope>
    <source>
        <strain evidence="7">62-3</strain>
    </source>
</reference>
<dbReference type="SUPFAM" id="SSF48537">
    <property type="entry name" value="Phospholipase C/P1 nuclease"/>
    <property type="match status" value="1"/>
</dbReference>
<evidence type="ECO:0000313" key="8">
    <source>
        <dbReference type="Proteomes" id="UP001139286"/>
    </source>
</evidence>
<dbReference type="PANTHER" id="PTHR33146:SF10">
    <property type="entry name" value="STRAND-SPECIFIC NUCLEASE, PUTATIVE-RELATED"/>
    <property type="match status" value="1"/>
</dbReference>
<accession>A0A9X1I699</accession>
<dbReference type="GO" id="GO:0006308">
    <property type="term" value="P:DNA catabolic process"/>
    <property type="evidence" value="ECO:0007669"/>
    <property type="project" value="InterPro"/>
</dbReference>
<evidence type="ECO:0000256" key="5">
    <source>
        <dbReference type="ARBA" id="ARBA00023157"/>
    </source>
</evidence>
<name>A0A9X1I699_9FLAO</name>